<comment type="similarity">
    <text evidence="1">Belongs to the TTC38 family.</text>
</comment>
<dbReference type="OrthoDB" id="9815900at2"/>
<dbReference type="CDD" id="cd05804">
    <property type="entry name" value="StaR_like"/>
    <property type="match status" value="1"/>
</dbReference>
<keyword evidence="4" id="KW-0802">TPR repeat</keyword>
<dbReference type="InterPro" id="IPR033891">
    <property type="entry name" value="TTC38"/>
</dbReference>
<evidence type="ECO:0000256" key="4">
    <source>
        <dbReference type="ARBA" id="ARBA00022803"/>
    </source>
</evidence>
<accession>A0A318SPX2</accession>
<dbReference type="EMBL" id="QJTC01000003">
    <property type="protein sequence ID" value="PYE79062.1"/>
    <property type="molecule type" value="Genomic_DNA"/>
</dbReference>
<dbReference type="Gene3D" id="1.25.40.10">
    <property type="entry name" value="Tetratricopeptide repeat domain"/>
    <property type="match status" value="1"/>
</dbReference>
<dbReference type="RefSeq" id="WP_110464580.1">
    <property type="nucleotide sequence ID" value="NZ_JAMOFZ010000003.1"/>
</dbReference>
<name>A0A318SPX2_9BURK</name>
<keyword evidence="6" id="KW-1185">Reference proteome</keyword>
<dbReference type="Proteomes" id="UP000247540">
    <property type="component" value="Unassembled WGS sequence"/>
</dbReference>
<evidence type="ECO:0000313" key="6">
    <source>
        <dbReference type="Proteomes" id="UP000247540"/>
    </source>
</evidence>
<evidence type="ECO:0000256" key="3">
    <source>
        <dbReference type="ARBA" id="ARBA00022737"/>
    </source>
</evidence>
<reference evidence="5 6" key="1">
    <citation type="submission" date="2018-06" db="EMBL/GenBank/DDBJ databases">
        <title>Genomic Encyclopedia of Type Strains, Phase III (KMG-III): the genomes of soil and plant-associated and newly described type strains.</title>
        <authorList>
            <person name="Whitman W."/>
        </authorList>
    </citation>
    <scope>NUCLEOTIDE SEQUENCE [LARGE SCALE GENOMIC DNA]</scope>
    <source>
        <strain evidence="5 6">CECT 7646</strain>
    </source>
</reference>
<proteinExistence type="inferred from homology"/>
<protein>
    <recommendedName>
        <fullName evidence="2">Tetratricopeptide repeat protein 38</fullName>
    </recommendedName>
</protein>
<evidence type="ECO:0000256" key="2">
    <source>
        <dbReference type="ARBA" id="ARBA00019992"/>
    </source>
</evidence>
<evidence type="ECO:0000256" key="1">
    <source>
        <dbReference type="ARBA" id="ARBA00005857"/>
    </source>
</evidence>
<dbReference type="SUPFAM" id="SSF48452">
    <property type="entry name" value="TPR-like"/>
    <property type="match status" value="1"/>
</dbReference>
<dbReference type="AlphaFoldDB" id="A0A318SPX2"/>
<dbReference type="PANTHER" id="PTHR16263:SF4">
    <property type="entry name" value="TETRATRICOPEPTIDE REPEAT PROTEIN 38"/>
    <property type="match status" value="1"/>
</dbReference>
<organism evidence="5 6">
    <name type="scientific">Xylophilus ampelinus</name>
    <dbReference type="NCBI Taxonomy" id="54067"/>
    <lineage>
        <taxon>Bacteria</taxon>
        <taxon>Pseudomonadati</taxon>
        <taxon>Pseudomonadota</taxon>
        <taxon>Betaproteobacteria</taxon>
        <taxon>Burkholderiales</taxon>
        <taxon>Xylophilus</taxon>
    </lineage>
</organism>
<sequence>MPLPLLPTDSLGNPLTLHDPSSLAAVDAFVEGFVACESRAAEVMSAAGDTSPLVQAYCATLHMFSESRGGAAAARPFVARAQAGCAGATARERRFVAAVAAWVGGDVLRAIALHQEQATEHPRDLASLKLGQYHAFNRGDAPAMLRLALAALPASADVPYAHGMAAFGWEQCHFMPEAEAAARQAIALRWKEPWAHHALGHVMLTEGRIAEGLDFMQAVSATWTGLNSFMVTHNWWHLALFLIELDRLDEALAVYDTQVWGVAPDYSQDQVGAVSLLARLEMAGAGVGARWQDVADRLAARTHDQVLPFLDLQYLYGLARAGRPEAALLLDRIAQHAEHGPAADRAAWKRAAVPAARGCVAHAQGRFADAAQTLGAALPVLVEIGGSHAQRDLFAQLHLDALQRSGQAAEALHLLQPQCNARPESRRLARQAQGLYSALGLPADRLSARAAAAAAASRSRANRVCS</sequence>
<gene>
    <name evidence="5" type="ORF">DFQ15_10349</name>
</gene>
<keyword evidence="3" id="KW-0677">Repeat</keyword>
<dbReference type="PANTHER" id="PTHR16263">
    <property type="entry name" value="TETRATRICOPEPTIDE REPEAT PROTEIN 38"/>
    <property type="match status" value="1"/>
</dbReference>
<comment type="caution">
    <text evidence="5">The sequence shown here is derived from an EMBL/GenBank/DDBJ whole genome shotgun (WGS) entry which is preliminary data.</text>
</comment>
<dbReference type="InterPro" id="IPR011990">
    <property type="entry name" value="TPR-like_helical_dom_sf"/>
</dbReference>
<evidence type="ECO:0000313" key="5">
    <source>
        <dbReference type="EMBL" id="PYE79062.1"/>
    </source>
</evidence>